<comment type="similarity">
    <text evidence="1">Belongs to the RHPN family.</text>
</comment>
<evidence type="ECO:0000313" key="9">
    <source>
        <dbReference type="Proteomes" id="UP001153269"/>
    </source>
</evidence>
<feature type="compositionally biased region" description="Acidic residues" evidence="4">
    <location>
        <begin position="600"/>
        <end position="609"/>
    </location>
</feature>
<feature type="coiled-coil region" evidence="3">
    <location>
        <begin position="205"/>
        <end position="232"/>
    </location>
</feature>
<dbReference type="SMART" id="SM00742">
    <property type="entry name" value="Hr1"/>
    <property type="match status" value="1"/>
</dbReference>
<feature type="domain" description="PDZ" evidence="5">
    <location>
        <begin position="657"/>
        <end position="721"/>
    </location>
</feature>
<gene>
    <name evidence="8" type="ORF">PLEPLA_LOCUS15904</name>
</gene>
<dbReference type="SMART" id="SM00228">
    <property type="entry name" value="PDZ"/>
    <property type="match status" value="1"/>
</dbReference>
<proteinExistence type="inferred from homology"/>
<dbReference type="Gene3D" id="2.30.42.10">
    <property type="match status" value="1"/>
</dbReference>
<name>A0A9N7UA15_PLEPL</name>
<feature type="compositionally biased region" description="Acidic residues" evidence="4">
    <location>
        <begin position="499"/>
        <end position="516"/>
    </location>
</feature>
<dbReference type="Proteomes" id="UP001153269">
    <property type="component" value="Unassembled WGS sequence"/>
</dbReference>
<dbReference type="Pfam" id="PF02185">
    <property type="entry name" value="HR1"/>
    <property type="match status" value="1"/>
</dbReference>
<dbReference type="InterPro" id="IPR036034">
    <property type="entry name" value="PDZ_sf"/>
</dbReference>
<dbReference type="InterPro" id="IPR036274">
    <property type="entry name" value="HR1_rpt_sf"/>
</dbReference>
<dbReference type="CDD" id="cd06712">
    <property type="entry name" value="PDZ_rhophilin-like"/>
    <property type="match status" value="1"/>
</dbReference>
<evidence type="ECO:0000256" key="4">
    <source>
        <dbReference type="SAM" id="MobiDB-lite"/>
    </source>
</evidence>
<dbReference type="GO" id="GO:0007165">
    <property type="term" value="P:signal transduction"/>
    <property type="evidence" value="ECO:0007669"/>
    <property type="project" value="InterPro"/>
</dbReference>
<dbReference type="Gene3D" id="1.10.287.160">
    <property type="entry name" value="HR1 repeat"/>
    <property type="match status" value="1"/>
</dbReference>
<dbReference type="InterPro" id="IPR001478">
    <property type="entry name" value="PDZ"/>
</dbReference>
<dbReference type="PROSITE" id="PS51860">
    <property type="entry name" value="REM_1"/>
    <property type="match status" value="1"/>
</dbReference>
<accession>A0A9N7UA15</accession>
<dbReference type="SMART" id="SM01041">
    <property type="entry name" value="BRO1"/>
    <property type="match status" value="1"/>
</dbReference>
<keyword evidence="2 3" id="KW-0175">Coiled coil</keyword>
<protein>
    <recommendedName>
        <fullName evidence="10">Rhophilin, Rho GTPase binding protein 1</fullName>
    </recommendedName>
</protein>
<organism evidence="8 9">
    <name type="scientific">Pleuronectes platessa</name>
    <name type="common">European plaice</name>
    <dbReference type="NCBI Taxonomy" id="8262"/>
    <lineage>
        <taxon>Eukaryota</taxon>
        <taxon>Metazoa</taxon>
        <taxon>Chordata</taxon>
        <taxon>Craniata</taxon>
        <taxon>Vertebrata</taxon>
        <taxon>Euteleostomi</taxon>
        <taxon>Actinopterygii</taxon>
        <taxon>Neopterygii</taxon>
        <taxon>Teleostei</taxon>
        <taxon>Neoteleostei</taxon>
        <taxon>Acanthomorphata</taxon>
        <taxon>Carangaria</taxon>
        <taxon>Pleuronectiformes</taxon>
        <taxon>Pleuronectoidei</taxon>
        <taxon>Pleuronectidae</taxon>
        <taxon>Pleuronectes</taxon>
    </lineage>
</organism>
<dbReference type="FunFam" id="1.10.287.160:FF:000007">
    <property type="entry name" value="Rhophilin-2"/>
    <property type="match status" value="1"/>
</dbReference>
<evidence type="ECO:0000259" key="7">
    <source>
        <dbReference type="PROSITE" id="PS51860"/>
    </source>
</evidence>
<comment type="caution">
    <text evidence="8">The sequence shown here is derived from an EMBL/GenBank/DDBJ whole genome shotgun (WGS) entry which is preliminary data.</text>
</comment>
<keyword evidence="9" id="KW-1185">Reference proteome</keyword>
<feature type="domain" description="BRO1" evidence="6">
    <location>
        <begin position="239"/>
        <end position="601"/>
    </location>
</feature>
<dbReference type="PROSITE" id="PS51180">
    <property type="entry name" value="BRO1"/>
    <property type="match status" value="1"/>
</dbReference>
<dbReference type="PANTHER" id="PTHR23031">
    <property type="entry name" value="RHOPHILIN"/>
    <property type="match status" value="1"/>
</dbReference>
<dbReference type="InterPro" id="IPR047138">
    <property type="entry name" value="RHPN1_2"/>
</dbReference>
<feature type="region of interest" description="Disordered" evidence="4">
    <location>
        <begin position="27"/>
        <end position="80"/>
    </location>
</feature>
<dbReference type="PANTHER" id="PTHR23031:SF6">
    <property type="entry name" value="RHOPHILIN-1"/>
    <property type="match status" value="1"/>
</dbReference>
<dbReference type="GO" id="GO:0051497">
    <property type="term" value="P:negative regulation of stress fiber assembly"/>
    <property type="evidence" value="ECO:0007669"/>
    <property type="project" value="TreeGrafter"/>
</dbReference>
<feature type="compositionally biased region" description="Basic residues" evidence="4">
    <location>
        <begin position="59"/>
        <end position="80"/>
    </location>
</feature>
<evidence type="ECO:0000259" key="5">
    <source>
        <dbReference type="PROSITE" id="PS50106"/>
    </source>
</evidence>
<evidence type="ECO:0000259" key="6">
    <source>
        <dbReference type="PROSITE" id="PS51180"/>
    </source>
</evidence>
<dbReference type="InterPro" id="IPR004328">
    <property type="entry name" value="BRO1_dom"/>
</dbReference>
<sequence length="809" mass="91833">MNLPHSTPRPDLILQVSGLCPPSCLQDTVTDKDRQNSRLDGGQEELPSNKLQQLQREQQRRRRRRRRTQGHEKKKKKKKEKLQVVVLSLNFLPLSVESTRSGSEECSRGSNPRCFFMMEEPATRELDMSLSDGASDDELPMTLPTDGSVRKGCDPFAQTQRSKLQHRRARINQQINKEMRMRAGAENLFRATTNNKVRETVAMELSFVNSNLQLLKEELEELNSNMEAYQTDSEAVNVPMIPLGLKETKEVDFTLSIQDFICEHYGEDSSLYEQEIRELMELRQAMRTPSRNQAGLELLMEYYNQLFYLDQRFFPPLRNLGVHFHWYDSLTGVPSCQRALAFEKGSVLFNIGALFTQIGARQDRSAAAGIDRAIDAFQRAAGAFNYLKENFSNAPSLDMSGPSLCMLVRLMVAQVQECIFERVTLTTRDAHFTSQLRLAQEAARVSDVYLLVQQTMTQPLMKDYVPFSWASMVQVKSEHFRALSHYYTAVALCDHMSSAEEEEEEEEEEKEERQEQEEAETAFLQFYVSAPVGPSLSLILRDPEKRRKLGKAHLRRAVIRHEEAMRVHGLCKILRKMDILQDVLSLTHKRSLDKYSELDREDDFDETAEAPEIQSQTHQKPDITPTDFSTVQVTDIFQRLGPLSVFCARARWGPVRLVLLQRREGGLGLTLRGDSPVLVAGVVPGGCAAEAGLREGDYIVAVDGDDCKWAKHSEVVHMLKSCSDRRVELSVVTLHSHDTQVERRAVMLSHGSDKENARQRLLGGAKGQSSASLLNWNRKKKSDGDGVSKRLGSTFSLSFGSIRDTEAMY</sequence>
<evidence type="ECO:0000256" key="3">
    <source>
        <dbReference type="SAM" id="Coils"/>
    </source>
</evidence>
<dbReference type="SUPFAM" id="SSF50156">
    <property type="entry name" value="PDZ domain-like"/>
    <property type="match status" value="1"/>
</dbReference>
<dbReference type="SUPFAM" id="SSF46585">
    <property type="entry name" value="HR1 repeat"/>
    <property type="match status" value="1"/>
</dbReference>
<evidence type="ECO:0000256" key="1">
    <source>
        <dbReference type="ARBA" id="ARBA00010369"/>
    </source>
</evidence>
<dbReference type="InterPro" id="IPR038499">
    <property type="entry name" value="BRO1_sf"/>
</dbReference>
<dbReference type="EMBL" id="CADEAL010001008">
    <property type="protein sequence ID" value="CAB1427959.1"/>
    <property type="molecule type" value="Genomic_DNA"/>
</dbReference>
<reference evidence="8" key="1">
    <citation type="submission" date="2020-03" db="EMBL/GenBank/DDBJ databases">
        <authorList>
            <person name="Weist P."/>
        </authorList>
    </citation>
    <scope>NUCLEOTIDE SEQUENCE</scope>
</reference>
<dbReference type="PROSITE" id="PS50106">
    <property type="entry name" value="PDZ"/>
    <property type="match status" value="1"/>
</dbReference>
<feature type="domain" description="REM-1" evidence="7">
    <location>
        <begin position="154"/>
        <end position="228"/>
    </location>
</feature>
<dbReference type="CDD" id="cd11633">
    <property type="entry name" value="HR1_Rhophilin-1"/>
    <property type="match status" value="1"/>
</dbReference>
<dbReference type="Gene3D" id="1.25.40.280">
    <property type="entry name" value="alix/aip1 like domains"/>
    <property type="match status" value="1"/>
</dbReference>
<feature type="region of interest" description="Disordered" evidence="4">
    <location>
        <begin position="497"/>
        <end position="516"/>
    </location>
</feature>
<dbReference type="InterPro" id="IPR011072">
    <property type="entry name" value="HR1_rho-bd"/>
</dbReference>
<dbReference type="Pfam" id="PF03097">
    <property type="entry name" value="BRO1"/>
    <property type="match status" value="1"/>
</dbReference>
<evidence type="ECO:0008006" key="10">
    <source>
        <dbReference type="Google" id="ProtNLM"/>
    </source>
</evidence>
<dbReference type="AlphaFoldDB" id="A0A9N7UA15"/>
<evidence type="ECO:0000313" key="8">
    <source>
        <dbReference type="EMBL" id="CAB1427959.1"/>
    </source>
</evidence>
<evidence type="ECO:0000256" key="2">
    <source>
        <dbReference type="PROSITE-ProRule" id="PRU01207"/>
    </source>
</evidence>
<dbReference type="Pfam" id="PF00595">
    <property type="entry name" value="PDZ"/>
    <property type="match status" value="1"/>
</dbReference>
<feature type="region of interest" description="Disordered" evidence="4">
    <location>
        <begin position="600"/>
        <end position="625"/>
    </location>
</feature>